<dbReference type="EMBL" id="ANIY01001959">
    <property type="protein sequence ID" value="ETP44049.1"/>
    <property type="molecule type" value="Genomic_DNA"/>
</dbReference>
<evidence type="ECO:0000313" key="1">
    <source>
        <dbReference type="EMBL" id="ETP44049.1"/>
    </source>
</evidence>
<evidence type="ECO:0000313" key="2">
    <source>
        <dbReference type="Proteomes" id="UP000018948"/>
    </source>
</evidence>
<proteinExistence type="predicted"/>
<feature type="non-terminal residue" evidence="1">
    <location>
        <position position="150"/>
    </location>
</feature>
<protein>
    <recommendedName>
        <fullName evidence="3">DDE Tnp4 domain-containing protein</fullName>
    </recommendedName>
</protein>
<name>W2ZCX8_PHYNI</name>
<evidence type="ECO:0008006" key="3">
    <source>
        <dbReference type="Google" id="ProtNLM"/>
    </source>
</evidence>
<gene>
    <name evidence="1" type="ORF">F442_09327</name>
</gene>
<dbReference type="Proteomes" id="UP000018948">
    <property type="component" value="Unassembled WGS sequence"/>
</dbReference>
<accession>W2ZCX8</accession>
<dbReference type="AlphaFoldDB" id="W2ZCX8"/>
<organism evidence="1 2">
    <name type="scientific">Phytophthora nicotianae P10297</name>
    <dbReference type="NCBI Taxonomy" id="1317064"/>
    <lineage>
        <taxon>Eukaryota</taxon>
        <taxon>Sar</taxon>
        <taxon>Stramenopiles</taxon>
        <taxon>Oomycota</taxon>
        <taxon>Peronosporomycetes</taxon>
        <taxon>Peronosporales</taxon>
        <taxon>Peronosporaceae</taxon>
        <taxon>Phytophthora</taxon>
    </lineage>
</organism>
<comment type="caution">
    <text evidence="1">The sequence shown here is derived from an EMBL/GenBank/DDBJ whole genome shotgun (WGS) entry which is preliminary data.</text>
</comment>
<reference evidence="1 2" key="1">
    <citation type="submission" date="2013-11" db="EMBL/GenBank/DDBJ databases">
        <title>The Genome Sequence of Phytophthora parasitica P10297.</title>
        <authorList>
            <consortium name="The Broad Institute Genomics Platform"/>
            <person name="Russ C."/>
            <person name="Tyler B."/>
            <person name="Panabieres F."/>
            <person name="Shan W."/>
            <person name="Tripathy S."/>
            <person name="Grunwald N."/>
            <person name="Machado M."/>
            <person name="Johnson C.S."/>
            <person name="Walker B."/>
            <person name="Young S.K."/>
            <person name="Zeng Q."/>
            <person name="Gargeya S."/>
            <person name="Fitzgerald M."/>
            <person name="Haas B."/>
            <person name="Abouelleil A."/>
            <person name="Allen A.W."/>
            <person name="Alvarado L."/>
            <person name="Arachchi H.M."/>
            <person name="Berlin A.M."/>
            <person name="Chapman S.B."/>
            <person name="Gainer-Dewar J."/>
            <person name="Goldberg J."/>
            <person name="Griggs A."/>
            <person name="Gujja S."/>
            <person name="Hansen M."/>
            <person name="Howarth C."/>
            <person name="Imamovic A."/>
            <person name="Ireland A."/>
            <person name="Larimer J."/>
            <person name="McCowan C."/>
            <person name="Murphy C."/>
            <person name="Pearson M."/>
            <person name="Poon T.W."/>
            <person name="Priest M."/>
            <person name="Roberts A."/>
            <person name="Saif S."/>
            <person name="Shea T."/>
            <person name="Sisk P."/>
            <person name="Sykes S."/>
            <person name="Wortman J."/>
            <person name="Nusbaum C."/>
            <person name="Birren B."/>
        </authorList>
    </citation>
    <scope>NUCLEOTIDE SEQUENCE [LARGE SCALE GENOMIC DNA]</scope>
    <source>
        <strain evidence="1 2">P10297</strain>
    </source>
</reference>
<sequence length="150" mass="17135">MPRISNRERLRREITTSLALSEPPLIKLGASARTRLQEASDDDDETDMLLELLYVVETSRYTIPRNRRDLRSSQVPHYLYDLPSDKFLSNFRVSRPAFFAIVGLLQTNSVFESPVSKMKKAPVEVHLMVAIKYFGCYGNGASRDSLDAFF</sequence>